<dbReference type="Gene3D" id="1.10.8.60">
    <property type="match status" value="2"/>
</dbReference>
<dbReference type="Pfam" id="PF07724">
    <property type="entry name" value="AAA_2"/>
    <property type="match status" value="1"/>
</dbReference>
<evidence type="ECO:0000313" key="8">
    <source>
        <dbReference type="Proteomes" id="UP000177039"/>
    </source>
</evidence>
<evidence type="ECO:0008006" key="9">
    <source>
        <dbReference type="Google" id="ProtNLM"/>
    </source>
</evidence>
<proteinExistence type="predicted"/>
<dbReference type="PRINTS" id="PR00300">
    <property type="entry name" value="CLPPROTEASEA"/>
</dbReference>
<dbReference type="SMART" id="SM01086">
    <property type="entry name" value="ClpB_D2-small"/>
    <property type="match status" value="1"/>
</dbReference>
<feature type="domain" description="Clp ATPase C-terminal" evidence="6">
    <location>
        <begin position="783"/>
        <end position="870"/>
    </location>
</feature>
<dbReference type="InterPro" id="IPR001270">
    <property type="entry name" value="ClpA/B"/>
</dbReference>
<evidence type="ECO:0000256" key="2">
    <source>
        <dbReference type="ARBA" id="ARBA00022840"/>
    </source>
</evidence>
<reference evidence="7 8" key="1">
    <citation type="journal article" date="2016" name="Nat. Commun.">
        <title>Thousands of microbial genomes shed light on interconnected biogeochemical processes in an aquifer system.</title>
        <authorList>
            <person name="Anantharaman K."/>
            <person name="Brown C.T."/>
            <person name="Hug L.A."/>
            <person name="Sharon I."/>
            <person name="Castelle C.J."/>
            <person name="Probst A.J."/>
            <person name="Thomas B.C."/>
            <person name="Singh A."/>
            <person name="Wilkins M.J."/>
            <person name="Karaoz U."/>
            <person name="Brodie E.L."/>
            <person name="Williams K.H."/>
            <person name="Hubbard S.S."/>
            <person name="Banfield J.F."/>
        </authorList>
    </citation>
    <scope>NUCLEOTIDE SEQUENCE [LARGE SCALE GENOMIC DNA]</scope>
</reference>
<dbReference type="Pfam" id="PF10431">
    <property type="entry name" value="ClpB_D2-small"/>
    <property type="match status" value="1"/>
</dbReference>
<dbReference type="InterPro" id="IPR027417">
    <property type="entry name" value="P-loop_NTPase"/>
</dbReference>
<keyword evidence="1" id="KW-0547">Nucleotide-binding</keyword>
<dbReference type="GO" id="GO:0034605">
    <property type="term" value="P:cellular response to heat"/>
    <property type="evidence" value="ECO:0007669"/>
    <property type="project" value="TreeGrafter"/>
</dbReference>
<dbReference type="EMBL" id="MFBT01000025">
    <property type="protein sequence ID" value="OGD99048.1"/>
    <property type="molecule type" value="Genomic_DNA"/>
</dbReference>
<comment type="caution">
    <text evidence="7">The sequence shown here is derived from an EMBL/GenBank/DDBJ whole genome shotgun (WGS) entry which is preliminary data.</text>
</comment>
<dbReference type="Pfam" id="PF00004">
    <property type="entry name" value="AAA"/>
    <property type="match status" value="1"/>
</dbReference>
<evidence type="ECO:0000259" key="6">
    <source>
        <dbReference type="SMART" id="SM01086"/>
    </source>
</evidence>
<evidence type="ECO:0000256" key="3">
    <source>
        <dbReference type="ARBA" id="ARBA00023186"/>
    </source>
</evidence>
<protein>
    <recommendedName>
        <fullName evidence="9">Clp R domain-containing protein</fullName>
    </recommendedName>
</protein>
<dbReference type="AlphaFoldDB" id="A0A1F5H4N8"/>
<feature type="domain" description="AAA+ ATPase" evidence="5">
    <location>
        <begin position="315"/>
        <end position="455"/>
    </location>
</feature>
<sequence length="872" mass="97187">MTNANNTRINGKAAHPLLYFIIPVNCIRANNFNPKLPRPSPSVKFKIMENNLPANFLAWHWRQALPQFVKSRLQNLATTFGYFNILTLSRSLFTPYRRLVQRDKTSILDRLSFNLISIAIGATVRAVLIIAGVTAAIIAAIFDLLIVILYSLLPLLSLPKYLNLRQNLVTERDIQNPKRFVNKLTASPLFHKLYQFFDNQFASTFGGIQPAALEISKNQTIPDVIITLAKEWPKLEIYLEQKSVKIPQFKLLVESLARQQQTPEAKPQPIGRLLSFGYTNTLEKFSTELTKSANFRGTTSQEILAQIEKVLNRPQNNNLLLVGEPGVGRHATLENLAVAIAQSFLPSIKGKRLMLLDTIALAGSAKTYVEIENNFQQVLVEAKNAGNIILAIDQIDRIASPRESRLDLSQVLTTVLKNNSLPIIGITTIDDFNEFIRPNVNFLKLFEKIDIEEPTEDQTVSILTDIALDFLQKEKIATRFTAILEIVEKSNRLLPERKQPEKSILLLEDCLAEAKSRGLRFIDENLVDAVLGQKTKTPVGKITQGEASILKNLEGVLHKRIIGQNEAIEEIAKSLRRARAGIETGKKPIGSFLLLGPTGVGKTETAKALAQLYFGSEENMIRLDMSEYQGQDSINRLIGDAQNKNQGILTSLIRQHPYGLLLVDEFEKANTAVHNLFLQILDEGFLTDATGHKASFDNIIIIATSNAGGEFIREQLKVTPGVQISSTPQVPDKITSEVGFDSSEVEKIGDSLPKNLTEYILDKGLFTPELINRFDGVIVYHPLTPEEVVQVAALMLKNLAKKIKETKNITLVISPDLAKKVAEAGFDPAFGARTIRRLIADKIEDEIARMIIDGSIKNGDKIETENLLKLFT</sequence>
<dbReference type="InterPro" id="IPR050130">
    <property type="entry name" value="ClpA_ClpB"/>
</dbReference>
<evidence type="ECO:0000259" key="5">
    <source>
        <dbReference type="SMART" id="SM00382"/>
    </source>
</evidence>
<dbReference type="SMART" id="SM00382">
    <property type="entry name" value="AAA"/>
    <property type="match status" value="2"/>
</dbReference>
<feature type="transmembrane region" description="Helical" evidence="4">
    <location>
        <begin position="137"/>
        <end position="158"/>
    </location>
</feature>
<name>A0A1F5H4N8_9BACT</name>
<keyword evidence="4" id="KW-0812">Transmembrane</keyword>
<evidence type="ECO:0000256" key="1">
    <source>
        <dbReference type="ARBA" id="ARBA00022741"/>
    </source>
</evidence>
<keyword evidence="2" id="KW-0067">ATP-binding</keyword>
<dbReference type="InterPro" id="IPR003593">
    <property type="entry name" value="AAA+_ATPase"/>
</dbReference>
<keyword evidence="4" id="KW-0472">Membrane</keyword>
<feature type="domain" description="AAA+ ATPase" evidence="5">
    <location>
        <begin position="588"/>
        <end position="722"/>
    </location>
</feature>
<dbReference type="GO" id="GO:0005737">
    <property type="term" value="C:cytoplasm"/>
    <property type="evidence" value="ECO:0007669"/>
    <property type="project" value="TreeGrafter"/>
</dbReference>
<evidence type="ECO:0000313" key="7">
    <source>
        <dbReference type="EMBL" id="OGD99048.1"/>
    </source>
</evidence>
<dbReference type="PANTHER" id="PTHR11638">
    <property type="entry name" value="ATP-DEPENDENT CLP PROTEASE"/>
    <property type="match status" value="1"/>
</dbReference>
<dbReference type="CDD" id="cd19499">
    <property type="entry name" value="RecA-like_ClpB_Hsp104-like"/>
    <property type="match status" value="1"/>
</dbReference>
<dbReference type="InterPro" id="IPR003959">
    <property type="entry name" value="ATPase_AAA_core"/>
</dbReference>
<dbReference type="CDD" id="cd00009">
    <property type="entry name" value="AAA"/>
    <property type="match status" value="1"/>
</dbReference>
<organism evidence="7 8">
    <name type="scientific">Candidatus Curtissbacteria bacterium RIFCSPLOWO2_01_FULL_42_50</name>
    <dbReference type="NCBI Taxonomy" id="1797730"/>
    <lineage>
        <taxon>Bacteria</taxon>
        <taxon>Candidatus Curtissiibacteriota</taxon>
    </lineage>
</organism>
<gene>
    <name evidence="7" type="ORF">A3B54_04670</name>
</gene>
<dbReference type="GO" id="GO:0016887">
    <property type="term" value="F:ATP hydrolysis activity"/>
    <property type="evidence" value="ECO:0007669"/>
    <property type="project" value="InterPro"/>
</dbReference>
<dbReference type="SUPFAM" id="SSF52540">
    <property type="entry name" value="P-loop containing nucleoside triphosphate hydrolases"/>
    <property type="match status" value="2"/>
</dbReference>
<evidence type="ECO:0000256" key="4">
    <source>
        <dbReference type="SAM" id="Phobius"/>
    </source>
</evidence>
<keyword evidence="4" id="KW-1133">Transmembrane helix</keyword>
<dbReference type="Gene3D" id="3.40.50.300">
    <property type="entry name" value="P-loop containing nucleotide triphosphate hydrolases"/>
    <property type="match status" value="2"/>
</dbReference>
<dbReference type="GO" id="GO:0005524">
    <property type="term" value="F:ATP binding"/>
    <property type="evidence" value="ECO:0007669"/>
    <property type="project" value="UniProtKB-KW"/>
</dbReference>
<dbReference type="InterPro" id="IPR019489">
    <property type="entry name" value="Clp_ATPase_C"/>
</dbReference>
<dbReference type="Proteomes" id="UP000177039">
    <property type="component" value="Unassembled WGS sequence"/>
</dbReference>
<accession>A0A1F5H4N8</accession>
<dbReference type="PANTHER" id="PTHR11638:SF18">
    <property type="entry name" value="HEAT SHOCK PROTEIN 104"/>
    <property type="match status" value="1"/>
</dbReference>
<keyword evidence="3" id="KW-0143">Chaperone</keyword>